<accession>A0A7W9EGY2</accession>
<dbReference type="Proteomes" id="UP000549617">
    <property type="component" value="Unassembled WGS sequence"/>
</dbReference>
<comment type="caution">
    <text evidence="1">The sequence shown here is derived from an EMBL/GenBank/DDBJ whole genome shotgun (WGS) entry which is preliminary data.</text>
</comment>
<dbReference type="EMBL" id="JACIJC010000006">
    <property type="protein sequence ID" value="MBB5687575.1"/>
    <property type="molecule type" value="Genomic_DNA"/>
</dbReference>
<gene>
    <name evidence="1" type="ORF">FHS49_003617</name>
</gene>
<proteinExistence type="predicted"/>
<dbReference type="AlphaFoldDB" id="A0A7W9EGY2"/>
<evidence type="ECO:0000313" key="2">
    <source>
        <dbReference type="Proteomes" id="UP000549617"/>
    </source>
</evidence>
<sequence length="74" mass="8753">MRVILLYDLLVLEKRPNPDLFHFIRIKNRHRDRVSTLISQMPSHATRQTLASLTDIDWLSVIIYERVNAPLDRA</sequence>
<organism evidence="1 2">
    <name type="scientific">Sphingobium boeckii</name>
    <dbReference type="NCBI Taxonomy" id="1082345"/>
    <lineage>
        <taxon>Bacteria</taxon>
        <taxon>Pseudomonadati</taxon>
        <taxon>Pseudomonadota</taxon>
        <taxon>Alphaproteobacteria</taxon>
        <taxon>Sphingomonadales</taxon>
        <taxon>Sphingomonadaceae</taxon>
        <taxon>Sphingobium</taxon>
    </lineage>
</organism>
<reference evidence="1 2" key="1">
    <citation type="submission" date="2020-08" db="EMBL/GenBank/DDBJ databases">
        <title>Genomic Encyclopedia of Type Strains, Phase IV (KMG-IV): sequencing the most valuable type-strain genomes for metagenomic binning, comparative biology and taxonomic classification.</title>
        <authorList>
            <person name="Goeker M."/>
        </authorList>
    </citation>
    <scope>NUCLEOTIDE SEQUENCE [LARGE SCALE GENOMIC DNA]</scope>
    <source>
        <strain evidence="1 2">DSM 25079</strain>
    </source>
</reference>
<keyword evidence="2" id="KW-1185">Reference proteome</keyword>
<name>A0A7W9EGY2_9SPHN</name>
<evidence type="ECO:0000313" key="1">
    <source>
        <dbReference type="EMBL" id="MBB5687575.1"/>
    </source>
</evidence>
<protein>
    <submittedName>
        <fullName evidence="1">Uncharacterized protein</fullName>
    </submittedName>
</protein>